<evidence type="ECO:0000313" key="3">
    <source>
        <dbReference type="Proteomes" id="UP001586593"/>
    </source>
</evidence>
<feature type="compositionally biased region" description="Pro residues" evidence="1">
    <location>
        <begin position="154"/>
        <end position="163"/>
    </location>
</feature>
<feature type="region of interest" description="Disordered" evidence="1">
    <location>
        <begin position="560"/>
        <end position="591"/>
    </location>
</feature>
<protein>
    <submittedName>
        <fullName evidence="2">Uncharacterized protein</fullName>
    </submittedName>
</protein>
<organism evidence="2 3">
    <name type="scientific">Phialemonium thermophilum</name>
    <dbReference type="NCBI Taxonomy" id="223376"/>
    <lineage>
        <taxon>Eukaryota</taxon>
        <taxon>Fungi</taxon>
        <taxon>Dikarya</taxon>
        <taxon>Ascomycota</taxon>
        <taxon>Pezizomycotina</taxon>
        <taxon>Sordariomycetes</taxon>
        <taxon>Sordariomycetidae</taxon>
        <taxon>Cephalothecales</taxon>
        <taxon>Cephalothecaceae</taxon>
        <taxon>Phialemonium</taxon>
    </lineage>
</organism>
<dbReference type="Proteomes" id="UP001586593">
    <property type="component" value="Unassembled WGS sequence"/>
</dbReference>
<comment type="caution">
    <text evidence="2">The sequence shown here is derived from an EMBL/GenBank/DDBJ whole genome shotgun (WGS) entry which is preliminary data.</text>
</comment>
<name>A0ABR3Y0K9_9PEZI</name>
<gene>
    <name evidence="2" type="ORF">VTK73DRAFT_3552</name>
</gene>
<feature type="compositionally biased region" description="Basic residues" evidence="1">
    <location>
        <begin position="560"/>
        <end position="572"/>
    </location>
</feature>
<feature type="compositionally biased region" description="Pro residues" evidence="1">
    <location>
        <begin position="192"/>
        <end position="201"/>
    </location>
</feature>
<proteinExistence type="predicted"/>
<feature type="region of interest" description="Disordered" evidence="1">
    <location>
        <begin position="1"/>
        <end position="303"/>
    </location>
</feature>
<feature type="compositionally biased region" description="Low complexity" evidence="1">
    <location>
        <begin position="80"/>
        <end position="93"/>
    </location>
</feature>
<feature type="compositionally biased region" description="Basic and acidic residues" evidence="1">
    <location>
        <begin position="392"/>
        <end position="404"/>
    </location>
</feature>
<sequence>MEESAAKRRKTSPSASIPVNQAADVESTTPTDPPPGGRKRASYASPTKSSLARHNPEILRRRQQASSTKYRPEDLSQHDASQAPEEQSQQQQQEDSESAELINRQLHENLNPRRIRSEQPESTAVAALQPSRSPVRKLGGALATRPRRSSVVPAPRPLPPPAPEGDEEILDPFMGRTLRRSPFGVMAREPIVPEPELPPTPERPDPVVSTPPSGIHNTPSRKPRRSRALAERIASSPTKRLGPISEHRILGSAPPAEEAQQPESAVAPPEPLTRSRRVLSWPSEARGVRPEDPDADKKRQRDALRSQLEQLESDLRIIAAENERIRQAHLVGLEPAVAENGEEVLGVLRRQICTGESEQPDGSVDWLQAALNPIAFLPFNKPTTSLPTLFSESRKDSETEDKPISHHPIPMDAEEALPYLQVFTPLSFTSKVSILPTEDDAKDSPIYQRHSIQIRSSSPPGLFSARLEMTVNTSSHAITHLSVPKIDPAAAAELGPFIEGIVGDRAAGISAIERNITLLTWAMAEWLRLAVRRAKAWRSLDRALRDKELATTVAALRAKVRRRGRRRGRRHRSESPGAANSDAGHSDAAEDDSVEGMLGDLVNTDDLLPYMGLRSMDVRVPALVTGADPDQASTLRVEWRIEFDWTGEGRNRIGVFTSNPAKWHNADDRNSLASIPSLFDELLQKGTDPVVAVRTVVALLAGGQGGPQ</sequence>
<feature type="region of interest" description="Disordered" evidence="1">
    <location>
        <begin position="390"/>
        <end position="409"/>
    </location>
</feature>
<evidence type="ECO:0000256" key="1">
    <source>
        <dbReference type="SAM" id="MobiDB-lite"/>
    </source>
</evidence>
<keyword evidence="3" id="KW-1185">Reference proteome</keyword>
<reference evidence="2 3" key="1">
    <citation type="journal article" date="2024" name="Commun. Biol.">
        <title>Comparative genomic analysis of thermophilic fungi reveals convergent evolutionary adaptations and gene losses.</title>
        <authorList>
            <person name="Steindorff A.S."/>
            <person name="Aguilar-Pontes M.V."/>
            <person name="Robinson A.J."/>
            <person name="Andreopoulos B."/>
            <person name="LaButti K."/>
            <person name="Kuo A."/>
            <person name="Mondo S."/>
            <person name="Riley R."/>
            <person name="Otillar R."/>
            <person name="Haridas S."/>
            <person name="Lipzen A."/>
            <person name="Grimwood J."/>
            <person name="Schmutz J."/>
            <person name="Clum A."/>
            <person name="Reid I.D."/>
            <person name="Moisan M.C."/>
            <person name="Butler G."/>
            <person name="Nguyen T.T.M."/>
            <person name="Dewar K."/>
            <person name="Conant G."/>
            <person name="Drula E."/>
            <person name="Henrissat B."/>
            <person name="Hansel C."/>
            <person name="Singer S."/>
            <person name="Hutchinson M.I."/>
            <person name="de Vries R.P."/>
            <person name="Natvig D.O."/>
            <person name="Powell A.J."/>
            <person name="Tsang A."/>
            <person name="Grigoriev I.V."/>
        </authorList>
    </citation>
    <scope>NUCLEOTIDE SEQUENCE [LARGE SCALE GENOMIC DNA]</scope>
    <source>
        <strain evidence="2 3">ATCC 24622</strain>
    </source>
</reference>
<feature type="compositionally biased region" description="Basic and acidic residues" evidence="1">
    <location>
        <begin position="286"/>
        <end position="303"/>
    </location>
</feature>
<dbReference type="EMBL" id="JAZHXJ010000021">
    <property type="protein sequence ID" value="KAL1881490.1"/>
    <property type="molecule type" value="Genomic_DNA"/>
</dbReference>
<feature type="compositionally biased region" description="Basic and acidic residues" evidence="1">
    <location>
        <begin position="105"/>
        <end position="119"/>
    </location>
</feature>
<accession>A0ABR3Y0K9</accession>
<evidence type="ECO:0000313" key="2">
    <source>
        <dbReference type="EMBL" id="KAL1881490.1"/>
    </source>
</evidence>